<reference evidence="1" key="1">
    <citation type="submission" date="2022-01" db="EMBL/GenBank/DDBJ databases">
        <authorList>
            <person name="King R."/>
        </authorList>
    </citation>
    <scope>NUCLEOTIDE SEQUENCE</scope>
</reference>
<evidence type="ECO:0000313" key="2">
    <source>
        <dbReference type="Proteomes" id="UP001152798"/>
    </source>
</evidence>
<accession>A0A9P0H2E0</accession>
<proteinExistence type="predicted"/>
<name>A0A9P0H2E0_NEZVI</name>
<protein>
    <submittedName>
        <fullName evidence="1">Uncharacterized protein</fullName>
    </submittedName>
</protein>
<dbReference type="EMBL" id="OV725077">
    <property type="protein sequence ID" value="CAH1389987.1"/>
    <property type="molecule type" value="Genomic_DNA"/>
</dbReference>
<sequence length="43" mass="4946">MYEPQCAFSKMSEFSGAPTVRANRKSIEQNVIFLTNERYSTRG</sequence>
<organism evidence="1 2">
    <name type="scientific">Nezara viridula</name>
    <name type="common">Southern green stink bug</name>
    <name type="synonym">Cimex viridulus</name>
    <dbReference type="NCBI Taxonomy" id="85310"/>
    <lineage>
        <taxon>Eukaryota</taxon>
        <taxon>Metazoa</taxon>
        <taxon>Ecdysozoa</taxon>
        <taxon>Arthropoda</taxon>
        <taxon>Hexapoda</taxon>
        <taxon>Insecta</taxon>
        <taxon>Pterygota</taxon>
        <taxon>Neoptera</taxon>
        <taxon>Paraneoptera</taxon>
        <taxon>Hemiptera</taxon>
        <taxon>Heteroptera</taxon>
        <taxon>Panheteroptera</taxon>
        <taxon>Pentatomomorpha</taxon>
        <taxon>Pentatomoidea</taxon>
        <taxon>Pentatomidae</taxon>
        <taxon>Pentatominae</taxon>
        <taxon>Nezara</taxon>
    </lineage>
</organism>
<dbReference type="Proteomes" id="UP001152798">
    <property type="component" value="Chromosome 1"/>
</dbReference>
<gene>
    <name evidence="1" type="ORF">NEZAVI_LOCUS1259</name>
</gene>
<keyword evidence="2" id="KW-1185">Reference proteome</keyword>
<dbReference type="AlphaFoldDB" id="A0A9P0H2E0"/>
<evidence type="ECO:0000313" key="1">
    <source>
        <dbReference type="EMBL" id="CAH1389987.1"/>
    </source>
</evidence>